<gene>
    <name evidence="5" type="ORF">VVD49_06445</name>
</gene>
<evidence type="ECO:0000313" key="6">
    <source>
        <dbReference type="Proteomes" id="UP001331561"/>
    </source>
</evidence>
<comment type="caution">
    <text evidence="5">The sequence shown here is derived from an EMBL/GenBank/DDBJ whole genome shotgun (WGS) entry which is preliminary data.</text>
</comment>
<dbReference type="EMBL" id="JAYXHS010000001">
    <property type="protein sequence ID" value="MEC5385355.1"/>
    <property type="molecule type" value="Genomic_DNA"/>
</dbReference>
<feature type="region of interest" description="Disordered" evidence="2">
    <location>
        <begin position="1"/>
        <end position="31"/>
    </location>
</feature>
<sequence>MRYTSRHAATHGRRSASTPVGGAAQPAAGSAAQLPRFLRGAASTEAELAGSARATASAGAGAGAGAAGRPGGGRPLSADLRRDFELDPSLDLSAVRIHEGADADALATQKGARAFTVAQDIYFRAGEFAPQREDGRRLLAHELTHTLQQGQRHAPDLDALDMSTPGDHHESEADVQAEGWLRGERPRVSRAPSGVLQREPDAQAPDAKQGDASKSDKPIKPTANPPTADQAAARKPPLYTSYFDEVVPGVLEGVEASGEVPYERALWLITQSYGEQSPLSVHEDKSVSYPLPSEHHNRLFNEHASVTEDPKTKVKSVVPGQESEGVEIYNLKQNEFLGGKTKSTSSPTFGYDTTARSTEHHIKLLKERRSGAYDALTKGASFDGFVDAMKASGYATDPNYATKLKGLQKQVSSQVGAWLKYRVPEMRERIGKLEEYKQELNDNLAGWQEKFSDESSNIVEVALQCVKYFFLIVETDTEITRTQTELGRLEKFAGGIKVKLPEAPPQE</sequence>
<dbReference type="Gene3D" id="1.10.530.10">
    <property type="match status" value="1"/>
</dbReference>
<dbReference type="Pfam" id="PF01832">
    <property type="entry name" value="Glucosaminidase"/>
    <property type="match status" value="1"/>
</dbReference>
<feature type="compositionally biased region" description="Low complexity" evidence="2">
    <location>
        <begin position="21"/>
        <end position="31"/>
    </location>
</feature>
<dbReference type="InterPro" id="IPR025295">
    <property type="entry name" value="eCIS_core_dom"/>
</dbReference>
<keyword evidence="6" id="KW-1185">Reference proteome</keyword>
<feature type="compositionally biased region" description="Basic residues" evidence="2">
    <location>
        <begin position="1"/>
        <end position="14"/>
    </location>
</feature>
<dbReference type="Proteomes" id="UP001331561">
    <property type="component" value="Unassembled WGS sequence"/>
</dbReference>
<reference evidence="5 6" key="1">
    <citation type="submission" date="2024-01" db="EMBL/GenBank/DDBJ databases">
        <title>Uliginosibacterium soil sp. nov.</title>
        <authorList>
            <person name="Lv Y."/>
        </authorList>
    </citation>
    <scope>NUCLEOTIDE SEQUENCE [LARGE SCALE GENOMIC DNA]</scope>
    <source>
        <strain evidence="5 6">H3</strain>
    </source>
</reference>
<evidence type="ECO:0000313" key="5">
    <source>
        <dbReference type="EMBL" id="MEC5385355.1"/>
    </source>
</evidence>
<feature type="coiled-coil region" evidence="1">
    <location>
        <begin position="423"/>
        <end position="450"/>
    </location>
</feature>
<dbReference type="RefSeq" id="WP_327598312.1">
    <property type="nucleotide sequence ID" value="NZ_JAYXHS010000001.1"/>
</dbReference>
<proteinExistence type="predicted"/>
<evidence type="ECO:0000259" key="4">
    <source>
        <dbReference type="Pfam" id="PF13699"/>
    </source>
</evidence>
<protein>
    <submittedName>
        <fullName evidence="5">DUF4157 domain-containing protein</fullName>
    </submittedName>
</protein>
<evidence type="ECO:0000256" key="2">
    <source>
        <dbReference type="SAM" id="MobiDB-lite"/>
    </source>
</evidence>
<feature type="compositionally biased region" description="Low complexity" evidence="2">
    <location>
        <begin position="48"/>
        <end position="59"/>
    </location>
</feature>
<dbReference type="Pfam" id="PF13699">
    <property type="entry name" value="eCIS_core"/>
    <property type="match status" value="1"/>
</dbReference>
<organism evidence="5 6">
    <name type="scientific">Uliginosibacterium silvisoli</name>
    <dbReference type="NCBI Taxonomy" id="3114758"/>
    <lineage>
        <taxon>Bacteria</taxon>
        <taxon>Pseudomonadati</taxon>
        <taxon>Pseudomonadota</taxon>
        <taxon>Betaproteobacteria</taxon>
        <taxon>Rhodocyclales</taxon>
        <taxon>Zoogloeaceae</taxon>
        <taxon>Uliginosibacterium</taxon>
    </lineage>
</organism>
<evidence type="ECO:0000259" key="3">
    <source>
        <dbReference type="Pfam" id="PF01832"/>
    </source>
</evidence>
<feature type="region of interest" description="Disordered" evidence="2">
    <location>
        <begin position="146"/>
        <end position="234"/>
    </location>
</feature>
<accession>A0ABU6K2A3</accession>
<name>A0ABU6K2A3_9RHOO</name>
<feature type="compositionally biased region" description="Basic and acidic residues" evidence="2">
    <location>
        <begin position="208"/>
        <end position="219"/>
    </location>
</feature>
<feature type="domain" description="eCIS core" evidence="4">
    <location>
        <begin position="75"/>
        <end position="151"/>
    </location>
</feature>
<evidence type="ECO:0000256" key="1">
    <source>
        <dbReference type="SAM" id="Coils"/>
    </source>
</evidence>
<feature type="compositionally biased region" description="Gly residues" evidence="2">
    <location>
        <begin position="60"/>
        <end position="74"/>
    </location>
</feature>
<keyword evidence="1" id="KW-0175">Coiled coil</keyword>
<dbReference type="InterPro" id="IPR002901">
    <property type="entry name" value="MGlyc_endo_b_GlcNAc-like_dom"/>
</dbReference>
<feature type="region of interest" description="Disordered" evidence="2">
    <location>
        <begin position="48"/>
        <end position="79"/>
    </location>
</feature>
<dbReference type="Gene3D" id="2.10.70.40">
    <property type="entry name" value="peptidoglycan hydrolase"/>
    <property type="match status" value="1"/>
</dbReference>
<feature type="domain" description="Mannosyl-glycoprotein endo-beta-N-acetylglucosamidase-like" evidence="3">
    <location>
        <begin position="344"/>
        <end position="410"/>
    </location>
</feature>